<keyword evidence="8 11" id="KW-1133">Transmembrane helix</keyword>
<evidence type="ECO:0000256" key="3">
    <source>
        <dbReference type="ARBA" id="ARBA00022679"/>
    </source>
</evidence>
<feature type="transmembrane region" description="Helical" evidence="11">
    <location>
        <begin position="231"/>
        <end position="251"/>
    </location>
</feature>
<feature type="transmembrane region" description="Helical" evidence="11">
    <location>
        <begin position="152"/>
        <end position="172"/>
    </location>
</feature>
<comment type="subcellular location">
    <subcellularLocation>
        <location evidence="1">Membrane</location>
        <topology evidence="1">Multi-pass membrane protein</topology>
    </subcellularLocation>
</comment>
<proteinExistence type="predicted"/>
<dbReference type="EMBL" id="JBBHJZ010000009">
    <property type="protein sequence ID" value="MEJ5979535.1"/>
    <property type="molecule type" value="Genomic_DNA"/>
</dbReference>
<comment type="caution">
    <text evidence="13">The sequence shown here is derived from an EMBL/GenBank/DDBJ whole genome shotgun (WGS) entry which is preliminary data.</text>
</comment>
<evidence type="ECO:0000256" key="1">
    <source>
        <dbReference type="ARBA" id="ARBA00004141"/>
    </source>
</evidence>
<keyword evidence="4 11" id="KW-0812">Transmembrane</keyword>
<dbReference type="Gene3D" id="3.30.450.40">
    <property type="match status" value="1"/>
</dbReference>
<evidence type="ECO:0000256" key="2">
    <source>
        <dbReference type="ARBA" id="ARBA00022553"/>
    </source>
</evidence>
<evidence type="ECO:0000256" key="8">
    <source>
        <dbReference type="ARBA" id="ARBA00022989"/>
    </source>
</evidence>
<gene>
    <name evidence="13" type="ORF">WG901_22980</name>
</gene>
<keyword evidence="14" id="KW-1185">Reference proteome</keyword>
<keyword evidence="2" id="KW-0597">Phosphoprotein</keyword>
<dbReference type="InterPro" id="IPR038318">
    <property type="entry name" value="KdpD_sf"/>
</dbReference>
<feature type="transmembrane region" description="Helical" evidence="11">
    <location>
        <begin position="201"/>
        <end position="219"/>
    </location>
</feature>
<dbReference type="Gene3D" id="1.20.120.620">
    <property type="entry name" value="Backbone structure of the membrane domain of e. Coli histidine kinase receptor kdpd"/>
    <property type="match status" value="1"/>
</dbReference>
<dbReference type="InterPro" id="IPR029016">
    <property type="entry name" value="GAF-like_dom_sf"/>
</dbReference>
<keyword evidence="10 11" id="KW-0472">Membrane</keyword>
<evidence type="ECO:0000313" key="13">
    <source>
        <dbReference type="EMBL" id="MEJ5979535.1"/>
    </source>
</evidence>
<dbReference type="Pfam" id="PF13493">
    <property type="entry name" value="DUF4118"/>
    <property type="match status" value="1"/>
</dbReference>
<protein>
    <submittedName>
        <fullName evidence="13">DUF4118 domain-containing protein</fullName>
    </submittedName>
</protein>
<dbReference type="InterPro" id="IPR025201">
    <property type="entry name" value="KdpD_TM"/>
</dbReference>
<keyword evidence="6" id="KW-0418">Kinase</keyword>
<dbReference type="PANTHER" id="PTHR45569:SF1">
    <property type="entry name" value="SENSOR PROTEIN KDPD"/>
    <property type="match status" value="1"/>
</dbReference>
<organism evidence="13 14">
    <name type="scientific">Novosphingobium anseongense</name>
    <dbReference type="NCBI Taxonomy" id="3133436"/>
    <lineage>
        <taxon>Bacteria</taxon>
        <taxon>Pseudomonadati</taxon>
        <taxon>Pseudomonadota</taxon>
        <taxon>Alphaproteobacteria</taxon>
        <taxon>Sphingomonadales</taxon>
        <taxon>Sphingomonadaceae</taxon>
        <taxon>Novosphingobium</taxon>
    </lineage>
</organism>
<accession>A0ABU8S2J9</accession>
<dbReference type="Proteomes" id="UP001361239">
    <property type="component" value="Unassembled WGS sequence"/>
</dbReference>
<reference evidence="13 14" key="1">
    <citation type="submission" date="2024-03" db="EMBL/GenBank/DDBJ databases">
        <authorList>
            <person name="Jo J.-H."/>
        </authorList>
    </citation>
    <scope>NUCLEOTIDE SEQUENCE [LARGE SCALE GENOMIC DNA]</scope>
    <source>
        <strain evidence="13 14">PS1R-30</strain>
    </source>
</reference>
<keyword evidence="9" id="KW-0902">Two-component regulatory system</keyword>
<evidence type="ECO:0000256" key="7">
    <source>
        <dbReference type="ARBA" id="ARBA00022840"/>
    </source>
</evidence>
<dbReference type="InterPro" id="IPR052023">
    <property type="entry name" value="Histidine_kinase_KdpD"/>
</dbReference>
<keyword evidence="7" id="KW-0067">ATP-binding</keyword>
<feature type="domain" description="Sensor protein KdpD transmembrane" evidence="12">
    <location>
        <begin position="155"/>
        <end position="257"/>
    </location>
</feature>
<name>A0ABU8S2J9_9SPHN</name>
<keyword evidence="5" id="KW-0547">Nucleotide-binding</keyword>
<dbReference type="PANTHER" id="PTHR45569">
    <property type="entry name" value="SENSOR PROTEIN KDPD"/>
    <property type="match status" value="1"/>
</dbReference>
<evidence type="ECO:0000259" key="12">
    <source>
        <dbReference type="Pfam" id="PF13493"/>
    </source>
</evidence>
<sequence length="420" mass="44642">MDAGADTEKMGGDRIVVVIDGSANTEMAVWLGRDLSRISNVPWEAILPVTRSVETSRDDGRGAEALTLAVRLGASVSHVPAATTADAIAGHISGYSRPHVVLALSPRSLVERMRAPSLAQSLVLRRPDLVVHMVAGDGAPRNRRAAESPQSAIAYVVAALAAWAMLALVFLLERATGTSYFSLLFLFPVITVAARAGFWPALFAAFVSAAGFNVLFLAPVTAFDPLAAQTWLMFAALAGIALYTSWLTGTLRDRLLLSDRSAQESAALASFAQHLTRVADWGATAQVVARDIGSLMHVHALVAREIDGRLSVIASHPCEVELDPLDHTALDWVRERGEPAGSGTGRISEASWQFHPLATSLGTLAILGLAREDGRDPVSPERRVLLATAIAQAALAHERLRLEDIARDQADASQIAGTHG</sequence>
<evidence type="ECO:0000256" key="9">
    <source>
        <dbReference type="ARBA" id="ARBA00023012"/>
    </source>
</evidence>
<evidence type="ECO:0000256" key="6">
    <source>
        <dbReference type="ARBA" id="ARBA00022777"/>
    </source>
</evidence>
<evidence type="ECO:0000313" key="14">
    <source>
        <dbReference type="Proteomes" id="UP001361239"/>
    </source>
</evidence>
<evidence type="ECO:0000256" key="5">
    <source>
        <dbReference type="ARBA" id="ARBA00022741"/>
    </source>
</evidence>
<feature type="transmembrane region" description="Helical" evidence="11">
    <location>
        <begin position="178"/>
        <end position="194"/>
    </location>
</feature>
<evidence type="ECO:0000256" key="11">
    <source>
        <dbReference type="SAM" id="Phobius"/>
    </source>
</evidence>
<keyword evidence="3" id="KW-0808">Transferase</keyword>
<evidence type="ECO:0000256" key="4">
    <source>
        <dbReference type="ARBA" id="ARBA00022692"/>
    </source>
</evidence>
<dbReference type="RefSeq" id="WP_339589475.1">
    <property type="nucleotide sequence ID" value="NZ_JBBHJZ010000009.1"/>
</dbReference>
<evidence type="ECO:0000256" key="10">
    <source>
        <dbReference type="ARBA" id="ARBA00023136"/>
    </source>
</evidence>